<sequence>MHQAKAQIIRTFQLFIVAAFAATIWLRPAAAAREARLGFLSMWWSEQPKLKVNQLDSNAIWNFPLQEAAKKSWWYRRKKNWTIKDLLALKSLPGMDTLFITTGNFDFTPMP</sequence>
<proteinExistence type="predicted"/>
<dbReference type="EMBL" id="GU474939">
    <property type="protein sequence ID" value="ADI20194.1"/>
    <property type="molecule type" value="Genomic_DNA"/>
</dbReference>
<reference evidence="1" key="1">
    <citation type="journal article" date="2011" name="Environ. Microbiol.">
        <title>Time-series analyses of Monterey Bay coastal microbial picoplankton using a 'genome proxy' microarray.</title>
        <authorList>
            <person name="Rich V.I."/>
            <person name="Pham V.D."/>
            <person name="Eppley J."/>
            <person name="Shi Y."/>
            <person name="DeLong E.F."/>
        </authorList>
    </citation>
    <scope>NUCLEOTIDE SEQUENCE</scope>
</reference>
<dbReference type="AlphaFoldDB" id="E0Y0K3"/>
<evidence type="ECO:0000313" key="1">
    <source>
        <dbReference type="EMBL" id="ADI20194.1"/>
    </source>
</evidence>
<protein>
    <submittedName>
        <fullName evidence="1">Uncharacterized protein</fullName>
    </submittedName>
</protein>
<name>E0Y0K3_9SPHI</name>
<organism evidence="1">
    <name type="scientific">uncultured Sphingobacterium sp. EB080_L08E11</name>
    <dbReference type="NCBI Taxonomy" id="710992"/>
    <lineage>
        <taxon>Bacteria</taxon>
        <taxon>Pseudomonadati</taxon>
        <taxon>Bacteroidota</taxon>
        <taxon>Sphingobacteriia</taxon>
        <taxon>Sphingobacteriales</taxon>
        <taxon>Sphingobacteriaceae</taxon>
        <taxon>Sphingobacterium</taxon>
        <taxon>environmental samples</taxon>
    </lineage>
</organism>
<accession>E0Y0K3</accession>